<evidence type="ECO:0000313" key="1">
    <source>
        <dbReference type="EMBL" id="TGO44369.1"/>
    </source>
</evidence>
<dbReference type="Proteomes" id="UP000297452">
    <property type="component" value="Unassembled WGS sequence"/>
</dbReference>
<dbReference type="AlphaFoldDB" id="A0A4Z1H6W2"/>
<name>A0A4Z1H6W2_9HELO</name>
<proteinExistence type="predicted"/>
<keyword evidence="2" id="KW-1185">Reference proteome</keyword>
<protein>
    <submittedName>
        <fullName evidence="1">Uncharacterized protein</fullName>
    </submittedName>
</protein>
<reference evidence="1 2" key="1">
    <citation type="submission" date="2017-12" db="EMBL/GenBank/DDBJ databases">
        <title>Comparative genomics of Botrytis spp.</title>
        <authorList>
            <person name="Valero-Jimenez C.A."/>
            <person name="Tapia P."/>
            <person name="Veloso J."/>
            <person name="Silva-Moreno E."/>
            <person name="Staats M."/>
            <person name="Valdes J.H."/>
            <person name="Van Kan J.A.L."/>
        </authorList>
    </citation>
    <scope>NUCLEOTIDE SEQUENCE [LARGE SCALE GENOMIC DNA]</scope>
    <source>
        <strain evidence="1 2">MUCL2120</strain>
    </source>
</reference>
<dbReference type="EMBL" id="PQXJ01000838">
    <property type="protein sequence ID" value="TGO44369.1"/>
    <property type="molecule type" value="Genomic_DNA"/>
</dbReference>
<evidence type="ECO:0000313" key="2">
    <source>
        <dbReference type="Proteomes" id="UP000297452"/>
    </source>
</evidence>
<gene>
    <name evidence="1" type="ORF">BOTNAR_0842g00040</name>
</gene>
<dbReference type="OrthoDB" id="10271727at2759"/>
<organism evidence="1 2">
    <name type="scientific">Botryotinia narcissicola</name>
    <dbReference type="NCBI Taxonomy" id="278944"/>
    <lineage>
        <taxon>Eukaryota</taxon>
        <taxon>Fungi</taxon>
        <taxon>Dikarya</taxon>
        <taxon>Ascomycota</taxon>
        <taxon>Pezizomycotina</taxon>
        <taxon>Leotiomycetes</taxon>
        <taxon>Helotiales</taxon>
        <taxon>Sclerotiniaceae</taxon>
        <taxon>Botryotinia</taxon>
    </lineage>
</organism>
<accession>A0A4Z1H6W2</accession>
<sequence>MLRYSLSGGSDISAFPSDKMYPLGYPTQEHYCDFNALFQSPAAALDQILYPNEEFEIPTFDVVAKYPSVQLAEQRAPLTPPGSASGPYRS</sequence>
<comment type="caution">
    <text evidence="1">The sequence shown here is derived from an EMBL/GenBank/DDBJ whole genome shotgun (WGS) entry which is preliminary data.</text>
</comment>